<dbReference type="GeneID" id="37159330"/>
<sequence length="61" mass="7463">KFKVYFLSGIILNIYNIINSNKIIKLPLERIFMNKKKDIYMEYCYYKDLLLRKVQLSNIIK</sequence>
<proteinExistence type="predicted"/>
<dbReference type="RefSeq" id="XP_025517027.1">
    <property type="nucleotide sequence ID" value="XM_025655928.1"/>
</dbReference>
<organism evidence="1 2">
    <name type="scientific">Aspergillus piperis CBS 112811</name>
    <dbReference type="NCBI Taxonomy" id="1448313"/>
    <lineage>
        <taxon>Eukaryota</taxon>
        <taxon>Fungi</taxon>
        <taxon>Dikarya</taxon>
        <taxon>Ascomycota</taxon>
        <taxon>Pezizomycotina</taxon>
        <taxon>Eurotiomycetes</taxon>
        <taxon>Eurotiomycetidae</taxon>
        <taxon>Eurotiales</taxon>
        <taxon>Aspergillaceae</taxon>
        <taxon>Aspergillus</taxon>
        <taxon>Aspergillus subgen. Circumdati</taxon>
    </lineage>
</organism>
<evidence type="ECO:0000313" key="1">
    <source>
        <dbReference type="EMBL" id="RAH59105.1"/>
    </source>
</evidence>
<gene>
    <name evidence="1" type="ORF">BO85DRAFT_369558</name>
</gene>
<keyword evidence="2" id="KW-1185">Reference proteome</keyword>
<dbReference type="AlphaFoldDB" id="A0A8G1VNS4"/>
<reference evidence="1 2" key="1">
    <citation type="submission" date="2018-02" db="EMBL/GenBank/DDBJ databases">
        <title>The genomes of Aspergillus section Nigri reveals drivers in fungal speciation.</title>
        <authorList>
            <consortium name="DOE Joint Genome Institute"/>
            <person name="Vesth T.C."/>
            <person name="Nybo J."/>
            <person name="Theobald S."/>
            <person name="Brandl J."/>
            <person name="Frisvad J.C."/>
            <person name="Nielsen K.F."/>
            <person name="Lyhne E.K."/>
            <person name="Kogle M.E."/>
            <person name="Kuo A."/>
            <person name="Riley R."/>
            <person name="Clum A."/>
            <person name="Nolan M."/>
            <person name="Lipzen A."/>
            <person name="Salamov A."/>
            <person name="Henrissat B."/>
            <person name="Wiebenga A."/>
            <person name="De vries R.P."/>
            <person name="Grigoriev I.V."/>
            <person name="Mortensen U.H."/>
            <person name="Andersen M.R."/>
            <person name="Baker S.E."/>
        </authorList>
    </citation>
    <scope>NUCLEOTIDE SEQUENCE [LARGE SCALE GENOMIC DNA]</scope>
    <source>
        <strain evidence="1 2">CBS 112811</strain>
    </source>
</reference>
<accession>A0A8G1VNS4</accession>
<feature type="non-terminal residue" evidence="1">
    <location>
        <position position="1"/>
    </location>
</feature>
<evidence type="ECO:0000313" key="2">
    <source>
        <dbReference type="Proteomes" id="UP000249526"/>
    </source>
</evidence>
<dbReference type="EMBL" id="KZ825059">
    <property type="protein sequence ID" value="RAH59105.1"/>
    <property type="molecule type" value="Genomic_DNA"/>
</dbReference>
<protein>
    <submittedName>
        <fullName evidence="1">Uncharacterized protein</fullName>
    </submittedName>
</protein>
<dbReference type="Proteomes" id="UP000249526">
    <property type="component" value="Unassembled WGS sequence"/>
</dbReference>
<name>A0A8G1VNS4_9EURO</name>